<protein>
    <submittedName>
        <fullName evidence="2">Uncharacterized protein</fullName>
    </submittedName>
</protein>
<dbReference type="Proteomes" id="UP000595894">
    <property type="component" value="Plasmid punnamed1"/>
</dbReference>
<dbReference type="AlphaFoldDB" id="A0A974NYI7"/>
<name>A0A974NYI7_9SPHN</name>
<feature type="region of interest" description="Disordered" evidence="1">
    <location>
        <begin position="34"/>
        <end position="61"/>
    </location>
</feature>
<evidence type="ECO:0000313" key="2">
    <source>
        <dbReference type="EMBL" id="QQV79290.1"/>
    </source>
</evidence>
<reference evidence="3" key="1">
    <citation type="submission" date="2020-09" db="EMBL/GenBank/DDBJ databases">
        <title>Sphingomonas sp., a new species isolated from pork steak.</title>
        <authorList>
            <person name="Heidler von Heilborn D."/>
        </authorList>
    </citation>
    <scope>NUCLEOTIDE SEQUENCE [LARGE SCALE GENOMIC DNA]</scope>
    <source>
        <plasmid evidence="3">punnamed1</plasmid>
    </source>
</reference>
<dbReference type="KEGG" id="sari:H5J25_18755"/>
<organism evidence="2 3">
    <name type="scientific">Sphingomonas aliaeris</name>
    <dbReference type="NCBI Taxonomy" id="2759526"/>
    <lineage>
        <taxon>Bacteria</taxon>
        <taxon>Pseudomonadati</taxon>
        <taxon>Pseudomonadota</taxon>
        <taxon>Alphaproteobacteria</taxon>
        <taxon>Sphingomonadales</taxon>
        <taxon>Sphingomonadaceae</taxon>
        <taxon>Sphingomonas</taxon>
    </lineage>
</organism>
<geneLocation type="plasmid" evidence="2 3">
    <name>punnamed1</name>
</geneLocation>
<keyword evidence="3" id="KW-1185">Reference proteome</keyword>
<dbReference type="EMBL" id="CP061036">
    <property type="protein sequence ID" value="QQV79290.1"/>
    <property type="molecule type" value="Genomic_DNA"/>
</dbReference>
<accession>A0A974NYI7</accession>
<gene>
    <name evidence="2" type="ORF">H5J25_18755</name>
</gene>
<proteinExistence type="predicted"/>
<evidence type="ECO:0000313" key="3">
    <source>
        <dbReference type="Proteomes" id="UP000595894"/>
    </source>
</evidence>
<sequence length="231" mass="26213">MGLDDRDYMRDRYRARQGGKREVPLGSASWIGRAAQPAGSGGGWFEKKNRGHDYQRGRYRPRQSSPLRHARWLIPILCLLTYVIPMYFDAKRGGWLPDLMPGIPFPESGSVTVPTHLSQKRITSSLTVQTSDANAVVQLFDPDTDEHVLSVYVAGNDHVVIPAPRGTFRMKIVEGRKWHGPTRYFGPNTQYETVLKLMTFSKRMGNGIDLRRRVDGNLHTRPMITNPEPLL</sequence>
<feature type="compositionally biased region" description="Basic and acidic residues" evidence="1">
    <location>
        <begin position="45"/>
        <end position="56"/>
    </location>
</feature>
<evidence type="ECO:0000256" key="1">
    <source>
        <dbReference type="SAM" id="MobiDB-lite"/>
    </source>
</evidence>
<keyword evidence="2" id="KW-0614">Plasmid</keyword>